<dbReference type="InterPro" id="IPR041373">
    <property type="entry name" value="RT_RNaseH"/>
</dbReference>
<evidence type="ECO:0000256" key="1">
    <source>
        <dbReference type="ARBA" id="ARBA00022679"/>
    </source>
</evidence>
<keyword evidence="4" id="KW-0255">Endonuclease</keyword>
<dbReference type="InterPro" id="IPR043128">
    <property type="entry name" value="Rev_trsase/Diguanyl_cyclase"/>
</dbReference>
<feature type="region of interest" description="Disordered" evidence="7">
    <location>
        <begin position="992"/>
        <end position="1021"/>
    </location>
</feature>
<dbReference type="FunFam" id="3.10.20.370:FF:000001">
    <property type="entry name" value="Retrovirus-related Pol polyprotein from transposon 17.6-like protein"/>
    <property type="match status" value="1"/>
</dbReference>
<dbReference type="Pfam" id="PF17917">
    <property type="entry name" value="RT_RNaseH"/>
    <property type="match status" value="1"/>
</dbReference>
<feature type="domain" description="Integrase catalytic" evidence="9">
    <location>
        <begin position="650"/>
        <end position="808"/>
    </location>
</feature>
<dbReference type="AlphaFoldDB" id="A0A163JD60"/>
<dbReference type="Gene3D" id="3.30.70.270">
    <property type="match status" value="2"/>
</dbReference>
<evidence type="ECO:0000256" key="2">
    <source>
        <dbReference type="ARBA" id="ARBA00022695"/>
    </source>
</evidence>
<evidence type="ECO:0000256" key="6">
    <source>
        <dbReference type="ARBA" id="ARBA00022918"/>
    </source>
</evidence>
<dbReference type="Pfam" id="PF17921">
    <property type="entry name" value="Integrase_H2C2"/>
    <property type="match status" value="1"/>
</dbReference>
<dbReference type="GO" id="GO:0015074">
    <property type="term" value="P:DNA integration"/>
    <property type="evidence" value="ECO:0007669"/>
    <property type="project" value="InterPro"/>
</dbReference>
<dbReference type="Gene3D" id="3.10.10.10">
    <property type="entry name" value="HIV Type 1 Reverse Transcriptase, subunit A, domain 1"/>
    <property type="match status" value="1"/>
</dbReference>
<proteinExistence type="predicted"/>
<evidence type="ECO:0000259" key="9">
    <source>
        <dbReference type="PROSITE" id="PS50994"/>
    </source>
</evidence>
<dbReference type="InterPro" id="IPR001584">
    <property type="entry name" value="Integrase_cat-core"/>
</dbReference>
<dbReference type="InterPro" id="IPR041588">
    <property type="entry name" value="Integrase_H2C2"/>
</dbReference>
<evidence type="ECO:0000256" key="5">
    <source>
        <dbReference type="ARBA" id="ARBA00022801"/>
    </source>
</evidence>
<dbReference type="GO" id="GO:0016787">
    <property type="term" value="F:hydrolase activity"/>
    <property type="evidence" value="ECO:0007669"/>
    <property type="project" value="UniProtKB-KW"/>
</dbReference>
<dbReference type="PANTHER" id="PTHR37984">
    <property type="entry name" value="PROTEIN CBG26694"/>
    <property type="match status" value="1"/>
</dbReference>
<dbReference type="GO" id="GO:0003676">
    <property type="term" value="F:nucleic acid binding"/>
    <property type="evidence" value="ECO:0007669"/>
    <property type="project" value="InterPro"/>
</dbReference>
<dbReference type="CDD" id="cd09274">
    <property type="entry name" value="RNase_HI_RT_Ty3"/>
    <property type="match status" value="1"/>
</dbReference>
<evidence type="ECO:0000313" key="11">
    <source>
        <dbReference type="Proteomes" id="UP000078561"/>
    </source>
</evidence>
<evidence type="ECO:0008006" key="12">
    <source>
        <dbReference type="Google" id="ProtNLM"/>
    </source>
</evidence>
<evidence type="ECO:0000313" key="10">
    <source>
        <dbReference type="EMBL" id="SAM00645.1"/>
    </source>
</evidence>
<dbReference type="CDD" id="cd18978">
    <property type="entry name" value="CD_DDE_transposase_like"/>
    <property type="match status" value="1"/>
</dbReference>
<evidence type="ECO:0000259" key="8">
    <source>
        <dbReference type="PROSITE" id="PS50013"/>
    </source>
</evidence>
<dbReference type="SUPFAM" id="SSF56672">
    <property type="entry name" value="DNA/RNA polymerases"/>
    <property type="match status" value="1"/>
</dbReference>
<sequence>MFEIMMLPPNKDVLLGMDLLSKLGIYIGGLATQWPDAITSGKETEIEIKDEHPEPNASPAGSQEEQTAFHKAIQPQLANNQSIPSSSFCTLDIAIVRLPTNNKSTDKINYRQYPLPFRLFPVVEQAVQTWLQDGTIVRAPVNTSWNSPITLAPKKDESGNVTGKRPCLDPRHINKFLPDDNYPLPLIKDIFHQLTGATVFTTLDLKSAFHRFLIHPEDQHKTTFTHNGRQYMFQGCPFGLKPLSSKFQRVMHYVFDDMPYVHTFVDDVIIHSTSMQEHVHHVSTAIAKLTAVNLILNPKKCHFAQRSVYLLGFCITAQGIYLDKRKLSNLQEWPTPQSGHDIQKFLGVVNYFRDHVPNITSLTYPLDALRHATTQQFTWSKHHDLHFTTIKKILLANPVLCYPDLTKPFHVATDASNHGIGAVLFQRSSDQIQHIGFMARALSKSEKNYSTTKRELLAIIFALKKFHQFLWANPFKLYTDHKALTFLHTQSIANPMMINWLDTLLDYTFEVIHLPGIDNTLPDCLSRLFSPLKELGEGKAYKPNIHKINKSVRAIQRNKPHFTTKHIIQMIQTRQPQERLTPPERDRHELLNKAHLFGHFGAEAIIKSLHNDGLHWKNMLQEALEIVKTCPQCQKHNITKQGFNPLRPVYAYLPGDHWAMDLTGPFTVSDKNNTYLLVMVDVCTRFCILRALPNKQSDTIVNMLVQVFSDFGYPRILQSDNGREFKNEIIDKLTDSMGIDKRLSTPYHPRGNGVSERYVQTAKKAILKRIEGVEKDWDYYVPSVQLAINHKTSKRLNTAPFTLMFARNMNDFKDYTAPGDDTPKRPMNEKELKNRLDHMAEVVFPAIKERTKQVVATQQDTFNKSHRIFTFPINSHVMVKVKTKHSSLAPSYEGPYTIAHKTQSGTYILKDETGALTPRNYVPSELKLISQDEVLEEDELYEVEAIINHRGEINNYEYLVRWKGYSKEEDSWLTPNMFTDPNTIHTYWKKRNASTIPNKRKQEEKGKEQRKKEKQVRKQNL</sequence>
<keyword evidence="11" id="KW-1185">Reference proteome</keyword>
<dbReference type="InterPro" id="IPR043502">
    <property type="entry name" value="DNA/RNA_pol_sf"/>
</dbReference>
<organism evidence="10">
    <name type="scientific">Absidia glauca</name>
    <name type="common">Pin mould</name>
    <dbReference type="NCBI Taxonomy" id="4829"/>
    <lineage>
        <taxon>Eukaryota</taxon>
        <taxon>Fungi</taxon>
        <taxon>Fungi incertae sedis</taxon>
        <taxon>Mucoromycota</taxon>
        <taxon>Mucoromycotina</taxon>
        <taxon>Mucoromycetes</taxon>
        <taxon>Mucorales</taxon>
        <taxon>Cunninghamellaceae</taxon>
        <taxon>Absidia</taxon>
    </lineage>
</organism>
<dbReference type="Gene3D" id="1.10.340.70">
    <property type="match status" value="1"/>
</dbReference>
<dbReference type="InterPro" id="IPR012337">
    <property type="entry name" value="RNaseH-like_sf"/>
</dbReference>
<dbReference type="GO" id="GO:0005634">
    <property type="term" value="C:nucleus"/>
    <property type="evidence" value="ECO:0007669"/>
    <property type="project" value="UniProtKB-ARBA"/>
</dbReference>
<dbReference type="Gene3D" id="2.40.50.40">
    <property type="match status" value="1"/>
</dbReference>
<feature type="domain" description="Chromo" evidence="8">
    <location>
        <begin position="941"/>
        <end position="999"/>
    </location>
</feature>
<gene>
    <name evidence="10" type="primary">ABSGL_06361.1 scaffold 8296</name>
</gene>
<dbReference type="STRING" id="4829.A0A163JD60"/>
<dbReference type="SMART" id="SM00298">
    <property type="entry name" value="CHROMO"/>
    <property type="match status" value="1"/>
</dbReference>
<dbReference type="FunFam" id="3.30.70.270:FF:000020">
    <property type="entry name" value="Transposon Tf2-6 polyprotein-like Protein"/>
    <property type="match status" value="1"/>
</dbReference>
<dbReference type="GO" id="GO:0003964">
    <property type="term" value="F:RNA-directed DNA polymerase activity"/>
    <property type="evidence" value="ECO:0007669"/>
    <property type="project" value="UniProtKB-KW"/>
</dbReference>
<keyword evidence="1" id="KW-0808">Transferase</keyword>
<dbReference type="InterPro" id="IPR000953">
    <property type="entry name" value="Chromo/chromo_shadow_dom"/>
</dbReference>
<dbReference type="OrthoDB" id="10267344at2759"/>
<dbReference type="OMA" id="HATTQQF"/>
<dbReference type="Pfam" id="PF00665">
    <property type="entry name" value="rve"/>
    <property type="match status" value="1"/>
</dbReference>
<dbReference type="Pfam" id="PF00385">
    <property type="entry name" value="Chromo"/>
    <property type="match status" value="1"/>
</dbReference>
<dbReference type="InterPro" id="IPR000477">
    <property type="entry name" value="RT_dom"/>
</dbReference>
<evidence type="ECO:0000256" key="7">
    <source>
        <dbReference type="SAM" id="MobiDB-lite"/>
    </source>
</evidence>
<dbReference type="InParanoid" id="A0A163JD60"/>
<reference evidence="10" key="1">
    <citation type="submission" date="2016-04" db="EMBL/GenBank/DDBJ databases">
        <authorList>
            <person name="Evans L.H."/>
            <person name="Alamgir A."/>
            <person name="Owens N."/>
            <person name="Weber N.D."/>
            <person name="Virtaneva K."/>
            <person name="Barbian K."/>
            <person name="Babar A."/>
            <person name="Rosenke K."/>
        </authorList>
    </citation>
    <scope>NUCLEOTIDE SEQUENCE [LARGE SCALE GENOMIC DNA]</scope>
    <source>
        <strain evidence="10">CBS 101.48</strain>
    </source>
</reference>
<feature type="compositionally biased region" description="Basic and acidic residues" evidence="7">
    <location>
        <begin position="1000"/>
        <end position="1011"/>
    </location>
</feature>
<accession>A0A163JD60</accession>
<dbReference type="EMBL" id="LT553376">
    <property type="protein sequence ID" value="SAM00645.1"/>
    <property type="molecule type" value="Genomic_DNA"/>
</dbReference>
<keyword evidence="6" id="KW-0695">RNA-directed DNA polymerase</keyword>
<dbReference type="PROSITE" id="PS50994">
    <property type="entry name" value="INTEGRASE"/>
    <property type="match status" value="1"/>
</dbReference>
<keyword evidence="2" id="KW-0548">Nucleotidyltransferase</keyword>
<dbReference type="InterPro" id="IPR036397">
    <property type="entry name" value="RNaseH_sf"/>
</dbReference>
<keyword evidence="5" id="KW-0378">Hydrolase</keyword>
<dbReference type="CDD" id="cd01647">
    <property type="entry name" value="RT_LTR"/>
    <property type="match status" value="1"/>
</dbReference>
<protein>
    <recommendedName>
        <fullName evidence="12">Reverse transcriptase</fullName>
    </recommendedName>
</protein>
<dbReference type="PANTHER" id="PTHR37984:SF5">
    <property type="entry name" value="PROTEIN NYNRIN-LIKE"/>
    <property type="match status" value="1"/>
</dbReference>
<name>A0A163JD60_ABSGL</name>
<keyword evidence="3" id="KW-0540">Nuclease</keyword>
<dbReference type="Pfam" id="PF00078">
    <property type="entry name" value="RVT_1"/>
    <property type="match status" value="1"/>
</dbReference>
<dbReference type="GO" id="GO:0004519">
    <property type="term" value="F:endonuclease activity"/>
    <property type="evidence" value="ECO:0007669"/>
    <property type="project" value="UniProtKB-KW"/>
</dbReference>
<dbReference type="SUPFAM" id="SSF53098">
    <property type="entry name" value="Ribonuclease H-like"/>
    <property type="match status" value="1"/>
</dbReference>
<dbReference type="SUPFAM" id="SSF54160">
    <property type="entry name" value="Chromo domain-like"/>
    <property type="match status" value="1"/>
</dbReference>
<dbReference type="InterPro" id="IPR023780">
    <property type="entry name" value="Chromo_domain"/>
</dbReference>
<dbReference type="InterPro" id="IPR050951">
    <property type="entry name" value="Retrovirus_Pol_polyprotein"/>
</dbReference>
<evidence type="ECO:0000256" key="4">
    <source>
        <dbReference type="ARBA" id="ARBA00022759"/>
    </source>
</evidence>
<dbReference type="PROSITE" id="PS50013">
    <property type="entry name" value="CHROMO_2"/>
    <property type="match status" value="1"/>
</dbReference>
<feature type="compositionally biased region" description="Basic residues" evidence="7">
    <location>
        <begin position="1012"/>
        <end position="1021"/>
    </location>
</feature>
<dbReference type="InterPro" id="IPR016197">
    <property type="entry name" value="Chromo-like_dom_sf"/>
</dbReference>
<dbReference type="Gene3D" id="3.30.420.10">
    <property type="entry name" value="Ribonuclease H-like superfamily/Ribonuclease H"/>
    <property type="match status" value="1"/>
</dbReference>
<dbReference type="Proteomes" id="UP000078561">
    <property type="component" value="Unassembled WGS sequence"/>
</dbReference>
<evidence type="ECO:0000256" key="3">
    <source>
        <dbReference type="ARBA" id="ARBA00022722"/>
    </source>
</evidence>